<dbReference type="PIRSF" id="PIRSF002560">
    <property type="entry name" value="Bacterioferritin"/>
    <property type="match status" value="1"/>
</dbReference>
<keyword evidence="5 7" id="KW-0479">Metal-binding</keyword>
<dbReference type="Pfam" id="PF00210">
    <property type="entry name" value="Ferritin"/>
    <property type="match status" value="1"/>
</dbReference>
<feature type="binding site" evidence="8">
    <location>
        <position position="53"/>
    </location>
    <ligand>
        <name>Fe cation</name>
        <dbReference type="ChEBI" id="CHEBI:24875"/>
        <label>1</label>
    </ligand>
</feature>
<dbReference type="GO" id="GO:0020037">
    <property type="term" value="F:heme binding"/>
    <property type="evidence" value="ECO:0007669"/>
    <property type="project" value="TreeGrafter"/>
</dbReference>
<evidence type="ECO:0000256" key="8">
    <source>
        <dbReference type="PIRSR" id="PIRSR002560-1"/>
    </source>
</evidence>
<evidence type="ECO:0000313" key="11">
    <source>
        <dbReference type="Proteomes" id="UP000198426"/>
    </source>
</evidence>
<feature type="binding site" evidence="8">
    <location>
        <position position="49"/>
    </location>
    <ligand>
        <name>Fe cation</name>
        <dbReference type="ChEBI" id="CHEBI:24875"/>
        <label>3</label>
    </ligand>
</feature>
<reference evidence="10 11" key="1">
    <citation type="submission" date="2017-06" db="EMBL/GenBank/DDBJ databases">
        <authorList>
            <person name="Kim H.J."/>
            <person name="Triplett B.A."/>
        </authorList>
    </citation>
    <scope>NUCLEOTIDE SEQUENCE [LARGE SCALE GENOMIC DNA]</scope>
    <source>
        <strain evidence="10 11">DSM 29339</strain>
    </source>
</reference>
<dbReference type="Gene3D" id="1.20.1260.10">
    <property type="match status" value="1"/>
</dbReference>
<feature type="binding site" evidence="8">
    <location>
        <position position="93"/>
    </location>
    <ligand>
        <name>Fe cation</name>
        <dbReference type="ChEBI" id="CHEBI:24875"/>
        <label>2</label>
    </ligand>
</feature>
<gene>
    <name evidence="10" type="ORF">SAMN05421757_104179</name>
</gene>
<proteinExistence type="inferred from homology"/>
<dbReference type="AlphaFoldDB" id="A0A239I2Y1"/>
<feature type="binding site" evidence="8">
    <location>
        <position position="126"/>
    </location>
    <ligand>
        <name>Fe cation</name>
        <dbReference type="ChEBI" id="CHEBI:24875"/>
        <label>2</label>
    </ligand>
</feature>
<dbReference type="PROSITE" id="PS50905">
    <property type="entry name" value="FERRITIN_LIKE"/>
    <property type="match status" value="1"/>
</dbReference>
<dbReference type="InterPro" id="IPR009040">
    <property type="entry name" value="Ferritin-like_diiron"/>
</dbReference>
<dbReference type="GO" id="GO:0004322">
    <property type="term" value="F:ferroxidase activity"/>
    <property type="evidence" value="ECO:0007669"/>
    <property type="project" value="UniProtKB-EC"/>
</dbReference>
<feature type="binding site" evidence="8">
    <location>
        <position position="129"/>
    </location>
    <ligand>
        <name>Fe cation</name>
        <dbReference type="ChEBI" id="CHEBI:24875"/>
        <label>2</label>
    </ligand>
</feature>
<comment type="catalytic activity">
    <reaction evidence="7">
        <text>4 Fe(2+) + O2 + 4 H(+) = 4 Fe(3+) + 2 H2O</text>
        <dbReference type="Rhea" id="RHEA:11148"/>
        <dbReference type="ChEBI" id="CHEBI:15377"/>
        <dbReference type="ChEBI" id="CHEBI:15378"/>
        <dbReference type="ChEBI" id="CHEBI:15379"/>
        <dbReference type="ChEBI" id="CHEBI:29033"/>
        <dbReference type="ChEBI" id="CHEBI:29034"/>
        <dbReference type="EC" id="1.16.3.1"/>
    </reaction>
</comment>
<comment type="similarity">
    <text evidence="2 7">Belongs to the bacterioferritin family.</text>
</comment>
<feature type="binding site" evidence="8">
    <location>
        <position position="50"/>
    </location>
    <ligand>
        <name>Fe cation</name>
        <dbReference type="ChEBI" id="CHEBI:24875"/>
        <label>1</label>
    </ligand>
</feature>
<dbReference type="InterPro" id="IPR002024">
    <property type="entry name" value="Bacterioferritin"/>
</dbReference>
<dbReference type="SUPFAM" id="SSF47240">
    <property type="entry name" value="Ferritin-like"/>
    <property type="match status" value="1"/>
</dbReference>
<comment type="function">
    <text evidence="7">Iron-storage protein, whose ferroxidase center binds Fe(2+), oxidizes it using dioxygen to Fe(3+), and participates in the subsequent Fe(3+) oxide mineral core formation within the central cavity of the BFR protein shell.</text>
</comment>
<dbReference type="PRINTS" id="PR00601">
    <property type="entry name" value="BACFERRITIN"/>
</dbReference>
<evidence type="ECO:0000256" key="1">
    <source>
        <dbReference type="ARBA" id="ARBA00001970"/>
    </source>
</evidence>
<evidence type="ECO:0000256" key="4">
    <source>
        <dbReference type="ARBA" id="ARBA00022617"/>
    </source>
</evidence>
<dbReference type="InterPro" id="IPR008331">
    <property type="entry name" value="Ferritin_DPS_dom"/>
</dbReference>
<dbReference type="Proteomes" id="UP000198426">
    <property type="component" value="Unassembled WGS sequence"/>
</dbReference>
<dbReference type="OrthoDB" id="9800505at2"/>
<feature type="binding site" evidence="8">
    <location>
        <position position="50"/>
    </location>
    <ligand>
        <name>Fe cation</name>
        <dbReference type="ChEBI" id="CHEBI:24875"/>
        <label>2</label>
    </ligand>
</feature>
<sequence length="163" mass="18680">MPNDQTLKNLQTALEMEMTAGHQYQLHAQVLDDWGLNLLADKMREEMQEEIGHSDLFMERILFLGGTPEIRFQKQPKKADSLEEMFRMDAEDEQEAIEVYARGAMQAAEVGDIGSRTLFEKIVLDEEGHKAWLDLQLSLIKRLGEKAYSAKWVSFAEESDTEA</sequence>
<evidence type="ECO:0000256" key="2">
    <source>
        <dbReference type="ARBA" id="ARBA00008093"/>
    </source>
</evidence>
<evidence type="ECO:0000256" key="5">
    <source>
        <dbReference type="ARBA" id="ARBA00022723"/>
    </source>
</evidence>
<dbReference type="PANTHER" id="PTHR30295">
    <property type="entry name" value="BACTERIOFERRITIN"/>
    <property type="match status" value="1"/>
</dbReference>
<feature type="domain" description="Ferritin-like diiron" evidence="9">
    <location>
        <begin position="1"/>
        <end position="144"/>
    </location>
</feature>
<feature type="binding site" evidence="8">
    <location>
        <position position="17"/>
    </location>
    <ligand>
        <name>Fe cation</name>
        <dbReference type="ChEBI" id="CHEBI:24875"/>
        <label>1</label>
    </ligand>
</feature>
<keyword evidence="11" id="KW-1185">Reference proteome</keyword>
<keyword evidence="3 7" id="KW-0409">Iron storage</keyword>
<evidence type="ECO:0000256" key="3">
    <source>
        <dbReference type="ARBA" id="ARBA00022434"/>
    </source>
</evidence>
<keyword evidence="6 7" id="KW-0408">Iron</keyword>
<dbReference type="CDD" id="cd00907">
    <property type="entry name" value="Bacterioferritin"/>
    <property type="match status" value="1"/>
</dbReference>
<dbReference type="InterPro" id="IPR009078">
    <property type="entry name" value="Ferritin-like_SF"/>
</dbReference>
<dbReference type="EC" id="1.16.3.1" evidence="7"/>
<name>A0A239I2Y1_9RHOB</name>
<evidence type="ECO:0000256" key="7">
    <source>
        <dbReference type="PIRNR" id="PIRNR002560"/>
    </source>
</evidence>
<keyword evidence="4" id="KW-0349">Heme</keyword>
<feature type="binding site" evidence="8">
    <location>
        <position position="126"/>
    </location>
    <ligand>
        <name>Fe cation</name>
        <dbReference type="ChEBI" id="CHEBI:24875"/>
        <label>1</label>
    </ligand>
</feature>
<dbReference type="GO" id="GO:0008199">
    <property type="term" value="F:ferric iron binding"/>
    <property type="evidence" value="ECO:0007669"/>
    <property type="project" value="InterPro"/>
</dbReference>
<dbReference type="RefSeq" id="WP_089233272.1">
    <property type="nucleotide sequence ID" value="NZ_FZOY01000004.1"/>
</dbReference>
<dbReference type="GO" id="GO:0006826">
    <property type="term" value="P:iron ion transport"/>
    <property type="evidence" value="ECO:0007669"/>
    <property type="project" value="InterPro"/>
</dbReference>
<protein>
    <recommendedName>
        <fullName evidence="7">Bacterioferritin</fullName>
        <ecNumber evidence="7">1.16.3.1</ecNumber>
    </recommendedName>
</protein>
<accession>A0A239I2Y1</accession>
<dbReference type="EMBL" id="FZOY01000004">
    <property type="protein sequence ID" value="SNS87990.1"/>
    <property type="molecule type" value="Genomic_DNA"/>
</dbReference>
<comment type="cofactor">
    <cofactor evidence="1">
        <name>heme b</name>
        <dbReference type="ChEBI" id="CHEBI:60344"/>
    </cofactor>
</comment>
<evidence type="ECO:0000313" key="10">
    <source>
        <dbReference type="EMBL" id="SNS87990.1"/>
    </source>
</evidence>
<dbReference type="GO" id="GO:0005829">
    <property type="term" value="C:cytosol"/>
    <property type="evidence" value="ECO:0007669"/>
    <property type="project" value="TreeGrafter"/>
</dbReference>
<dbReference type="GO" id="GO:0006879">
    <property type="term" value="P:intracellular iron ion homeostasis"/>
    <property type="evidence" value="ECO:0007669"/>
    <property type="project" value="UniProtKB-KW"/>
</dbReference>
<evidence type="ECO:0000256" key="6">
    <source>
        <dbReference type="ARBA" id="ARBA00023004"/>
    </source>
</evidence>
<evidence type="ECO:0000259" key="9">
    <source>
        <dbReference type="PROSITE" id="PS50905"/>
    </source>
</evidence>
<dbReference type="InterPro" id="IPR012347">
    <property type="entry name" value="Ferritin-like"/>
</dbReference>
<organism evidence="10 11">
    <name type="scientific">Tropicimonas sediminicola</name>
    <dbReference type="NCBI Taxonomy" id="1031541"/>
    <lineage>
        <taxon>Bacteria</taxon>
        <taxon>Pseudomonadati</taxon>
        <taxon>Pseudomonadota</taxon>
        <taxon>Alphaproteobacteria</taxon>
        <taxon>Rhodobacterales</taxon>
        <taxon>Roseobacteraceae</taxon>
        <taxon>Tropicimonas</taxon>
    </lineage>
</organism>
<dbReference type="PANTHER" id="PTHR30295:SF0">
    <property type="entry name" value="BACTERIOFERRITIN"/>
    <property type="match status" value="1"/>
</dbReference>